<accession>A0ABS0Q8H3</accession>
<evidence type="ECO:0000313" key="1">
    <source>
        <dbReference type="EMBL" id="MBH8558633.1"/>
    </source>
</evidence>
<dbReference type="Proteomes" id="UP000625631">
    <property type="component" value="Unassembled WGS sequence"/>
</dbReference>
<protein>
    <recommendedName>
        <fullName evidence="3">SMI1/KNR4 family protein</fullName>
    </recommendedName>
</protein>
<comment type="caution">
    <text evidence="1">The sequence shown here is derived from an EMBL/GenBank/DDBJ whole genome shotgun (WGS) entry which is preliminary data.</text>
</comment>
<dbReference type="EMBL" id="JAEDAE010000004">
    <property type="protein sequence ID" value="MBH8558633.1"/>
    <property type="molecule type" value="Genomic_DNA"/>
</dbReference>
<sequence>MPNSIKILSATLEVLADFWRDQAILAVPDKSWNPQAVAQANGVTLPDDFVALYTCSNGMNLSLERSQSTDKAGFYSLSVEELRTEQRELVVDSMSGTETIITSVTPFFDYMHWSWQYAFIPNPTGDGYQIGIMSTDTSFKVITSSLATFLSLYMENAQVLYDYSRPWPR</sequence>
<evidence type="ECO:0008006" key="3">
    <source>
        <dbReference type="Google" id="ProtNLM"/>
    </source>
</evidence>
<gene>
    <name evidence="1" type="ORF">I7X13_11280</name>
</gene>
<name>A0ABS0Q8H3_9BACT</name>
<evidence type="ECO:0000313" key="2">
    <source>
        <dbReference type="Proteomes" id="UP000625631"/>
    </source>
</evidence>
<dbReference type="RefSeq" id="WP_198075579.1">
    <property type="nucleotide sequence ID" value="NZ_JAEDAE010000004.1"/>
</dbReference>
<keyword evidence="2" id="KW-1185">Reference proteome</keyword>
<organism evidence="1 2">
    <name type="scientific">Hymenobacter negativus</name>
    <dbReference type="NCBI Taxonomy" id="2795026"/>
    <lineage>
        <taxon>Bacteria</taxon>
        <taxon>Pseudomonadati</taxon>
        <taxon>Bacteroidota</taxon>
        <taxon>Cytophagia</taxon>
        <taxon>Cytophagales</taxon>
        <taxon>Hymenobacteraceae</taxon>
        <taxon>Hymenobacter</taxon>
    </lineage>
</organism>
<proteinExistence type="predicted"/>
<reference evidence="1 2" key="1">
    <citation type="submission" date="2020-12" db="EMBL/GenBank/DDBJ databases">
        <title>Hymenobacter sp.</title>
        <authorList>
            <person name="Kim M.K."/>
        </authorList>
    </citation>
    <scope>NUCLEOTIDE SEQUENCE [LARGE SCALE GENOMIC DNA]</scope>
    <source>
        <strain evidence="1 2">BT442</strain>
    </source>
</reference>